<dbReference type="PANTHER" id="PTHR34478">
    <property type="entry name" value="PROTEIN LEMA"/>
    <property type="match status" value="1"/>
</dbReference>
<dbReference type="InterPro" id="IPR023353">
    <property type="entry name" value="LemA-like_dom_sf"/>
</dbReference>
<dbReference type="EMBL" id="JAKUML010000004">
    <property type="protein sequence ID" value="MCJ8146055.1"/>
    <property type="molecule type" value="Genomic_DNA"/>
</dbReference>
<evidence type="ECO:0000256" key="3">
    <source>
        <dbReference type="ARBA" id="ARBA00022692"/>
    </source>
</evidence>
<name>A0A9X1WW44_9GAMM</name>
<dbReference type="Pfam" id="PF04011">
    <property type="entry name" value="LemA"/>
    <property type="match status" value="1"/>
</dbReference>
<keyword evidence="3 6" id="KW-0812">Transmembrane</keyword>
<feature type="transmembrane region" description="Helical" evidence="6">
    <location>
        <begin position="6"/>
        <end position="24"/>
    </location>
</feature>
<dbReference type="Proteomes" id="UP001139701">
    <property type="component" value="Unassembled WGS sequence"/>
</dbReference>
<comment type="similarity">
    <text evidence="2">Belongs to the LemA family.</text>
</comment>
<evidence type="ECO:0000256" key="4">
    <source>
        <dbReference type="ARBA" id="ARBA00022989"/>
    </source>
</evidence>
<keyword evidence="8" id="KW-1185">Reference proteome</keyword>
<keyword evidence="4 6" id="KW-1133">Transmembrane helix</keyword>
<comment type="subcellular location">
    <subcellularLocation>
        <location evidence="1">Membrane</location>
        <topology evidence="1">Single-pass membrane protein</topology>
    </subcellularLocation>
</comment>
<organism evidence="7 8">
    <name type="scientific">Acinetobacter sedimenti</name>
    <dbReference type="NCBI Taxonomy" id="2919922"/>
    <lineage>
        <taxon>Bacteria</taxon>
        <taxon>Pseudomonadati</taxon>
        <taxon>Pseudomonadota</taxon>
        <taxon>Gammaproteobacteria</taxon>
        <taxon>Moraxellales</taxon>
        <taxon>Moraxellaceae</taxon>
        <taxon>Acinetobacter</taxon>
    </lineage>
</organism>
<protein>
    <submittedName>
        <fullName evidence="7">LemA family protein</fullName>
    </submittedName>
</protein>
<sequence length="192" mass="22321">MGWIIFFSIIFAFIFFFIVIRNNIVKNENAAKRAWSDVASFERQKVKILDDLQPLIDRYGDFEQSTMTQISALRQNILNLNQNTQDVAKLEQIEQQTSQLLKGIHVQVEAYPELKANEIYQKLMHEITDQNENVGAAISIFNRNVEHFNNSIQIFPNNVVNSMSLNKKPLKPFQDRVMDSGFDYKPNFESSK</sequence>
<proteinExistence type="inferred from homology"/>
<evidence type="ECO:0000256" key="2">
    <source>
        <dbReference type="ARBA" id="ARBA00008854"/>
    </source>
</evidence>
<evidence type="ECO:0000256" key="6">
    <source>
        <dbReference type="SAM" id="Phobius"/>
    </source>
</evidence>
<dbReference type="RefSeq" id="WP_241570748.1">
    <property type="nucleotide sequence ID" value="NZ_JAKUML010000004.1"/>
</dbReference>
<dbReference type="InterPro" id="IPR007156">
    <property type="entry name" value="MamQ_LemA"/>
</dbReference>
<dbReference type="GO" id="GO:0016020">
    <property type="term" value="C:membrane"/>
    <property type="evidence" value="ECO:0007669"/>
    <property type="project" value="UniProtKB-SubCell"/>
</dbReference>
<reference evidence="7" key="1">
    <citation type="submission" date="2022-02" db="EMBL/GenBank/DDBJ databases">
        <title>Acinetobacter A3.8 sp. nov., isolated from Sediment (Zhairuo Island).</title>
        <authorList>
            <person name="Zheng K."/>
        </authorList>
    </citation>
    <scope>NUCLEOTIDE SEQUENCE</scope>
    <source>
        <strain evidence="7">A3.8</strain>
    </source>
</reference>
<dbReference type="SUPFAM" id="SSF140478">
    <property type="entry name" value="LemA-like"/>
    <property type="match status" value="1"/>
</dbReference>
<evidence type="ECO:0000256" key="5">
    <source>
        <dbReference type="ARBA" id="ARBA00023136"/>
    </source>
</evidence>
<dbReference type="PANTHER" id="PTHR34478:SF1">
    <property type="entry name" value="PROTEIN LEMA"/>
    <property type="match status" value="1"/>
</dbReference>
<gene>
    <name evidence="7" type="ORF">MKI79_03870</name>
</gene>
<comment type="caution">
    <text evidence="7">The sequence shown here is derived from an EMBL/GenBank/DDBJ whole genome shotgun (WGS) entry which is preliminary data.</text>
</comment>
<accession>A0A9X1WW44</accession>
<keyword evidence="5 6" id="KW-0472">Membrane</keyword>
<evidence type="ECO:0000313" key="7">
    <source>
        <dbReference type="EMBL" id="MCJ8146055.1"/>
    </source>
</evidence>
<evidence type="ECO:0000256" key="1">
    <source>
        <dbReference type="ARBA" id="ARBA00004167"/>
    </source>
</evidence>
<evidence type="ECO:0000313" key="8">
    <source>
        <dbReference type="Proteomes" id="UP001139701"/>
    </source>
</evidence>
<dbReference type="Gene3D" id="1.20.1440.20">
    <property type="entry name" value="LemA-like domain"/>
    <property type="match status" value="1"/>
</dbReference>
<dbReference type="AlphaFoldDB" id="A0A9X1WW44"/>